<keyword evidence="2" id="KW-1185">Reference proteome</keyword>
<evidence type="ECO:0000313" key="1">
    <source>
        <dbReference type="EnsemblPlants" id="AVESA.00010b.r2.1DG0138030.1.CDS"/>
    </source>
</evidence>
<proteinExistence type="predicted"/>
<evidence type="ECO:0000313" key="2">
    <source>
        <dbReference type="Proteomes" id="UP001732700"/>
    </source>
</evidence>
<protein>
    <submittedName>
        <fullName evidence="1">Uncharacterized protein</fullName>
    </submittedName>
</protein>
<reference evidence="1" key="1">
    <citation type="submission" date="2021-05" db="EMBL/GenBank/DDBJ databases">
        <authorList>
            <person name="Scholz U."/>
            <person name="Mascher M."/>
            <person name="Fiebig A."/>
        </authorList>
    </citation>
    <scope>NUCLEOTIDE SEQUENCE [LARGE SCALE GENOMIC DNA]</scope>
</reference>
<dbReference type="Proteomes" id="UP001732700">
    <property type="component" value="Chromosome 1D"/>
</dbReference>
<reference evidence="1" key="2">
    <citation type="submission" date="2025-09" db="UniProtKB">
        <authorList>
            <consortium name="EnsemblPlants"/>
        </authorList>
    </citation>
    <scope>IDENTIFICATION</scope>
</reference>
<name>A0ACD5TX36_AVESA</name>
<sequence length="808" mass="86128">MAAATASPHSMLHLPSLAASKAIPSAISSICVPTRAARISCAAVAVPYASTPFIVTSERGVYNFAAGPAMLLLAVLQKAQVELVDYGDSDMSIMEMSHHGKQFDVAIKKAKADLHTLLVVPCQSKRIESIPTAIGRDRQGTGAGQRQVAVGGGRRSAHACGQSGVGGKVGQVGKIASPYDAWAMSRGGFRWLPRLPLAPRVLVKSVLPAYQRFIPCSCSHAPKTFRNPQHQTTHHSVANTEEHDAMDVTMEDVVGELEISGCSSITTSPSSSSLDDGMGLYAWNALSPVVADWSQFCSDDVGGQDLHGLIESMLCDDAFIADDHRPALLFPDGPCCSNPSSTTTTNPGTPVQLDDMQLQQVERSPEKGLRLLHLLMAAAEALSGPHKSRELARVILVRLKDMVSTTSANAGASNMERLATHFTDALQGLLDGSHAVAGRQSAMAASHSHSTADVLTAFQMLQDMSPYMKFGHFTANQAILEEVAGDRRVHIVDYDLAEGIQWASLMQAMTSRPDGVSPPHLRITAVTRGGGGGARAVQEAGRRLAAFAGSIGQPFSFGHCRLDSDEMFRPATVRMVKGETLVANCILHQAAATTTIRRPPGSVASFLTGMAALGAKVVTVVEEEGEAEKENEEEAAGGFVGRFMEELHRYSAVWDSLEAGFPTQSRVRGLVERVILAPNIAGAVSRAYRGTDGTDGEGRRGWGEWMRGSGFKAVPLSCFNHSQARLLLGLFNDGYTVEETKPNKIVLGWKSRRLLSASVWAPPPLSVPSSPAEGAFQAIGMTPASGGFSRTEYDFIDSFLVEPAYALA</sequence>
<accession>A0ACD5TX36</accession>
<organism evidence="1 2">
    <name type="scientific">Avena sativa</name>
    <name type="common">Oat</name>
    <dbReference type="NCBI Taxonomy" id="4498"/>
    <lineage>
        <taxon>Eukaryota</taxon>
        <taxon>Viridiplantae</taxon>
        <taxon>Streptophyta</taxon>
        <taxon>Embryophyta</taxon>
        <taxon>Tracheophyta</taxon>
        <taxon>Spermatophyta</taxon>
        <taxon>Magnoliopsida</taxon>
        <taxon>Liliopsida</taxon>
        <taxon>Poales</taxon>
        <taxon>Poaceae</taxon>
        <taxon>BOP clade</taxon>
        <taxon>Pooideae</taxon>
        <taxon>Poodae</taxon>
        <taxon>Poeae</taxon>
        <taxon>Poeae Chloroplast Group 1 (Aveneae type)</taxon>
        <taxon>Aveninae</taxon>
        <taxon>Avena</taxon>
    </lineage>
</organism>
<dbReference type="EnsemblPlants" id="AVESA.00010b.r2.1DG0138030.1">
    <property type="protein sequence ID" value="AVESA.00010b.r2.1DG0138030.1.CDS"/>
    <property type="gene ID" value="AVESA.00010b.r2.1DG0138030"/>
</dbReference>